<organism evidence="3 4">
    <name type="scientific">Parabacteroides goldsteinii DSM 19448 = WAL 12034</name>
    <dbReference type="NCBI Taxonomy" id="927665"/>
    <lineage>
        <taxon>Bacteria</taxon>
        <taxon>Pseudomonadati</taxon>
        <taxon>Bacteroidota</taxon>
        <taxon>Bacteroidia</taxon>
        <taxon>Bacteroidales</taxon>
        <taxon>Tannerellaceae</taxon>
        <taxon>Parabacteroides</taxon>
    </lineage>
</organism>
<dbReference type="InterPro" id="IPR041607">
    <property type="entry name" value="HU-HIG"/>
</dbReference>
<dbReference type="NCBIfam" id="TIGR01201">
    <property type="entry name" value="HU_rel"/>
    <property type="match status" value="1"/>
</dbReference>
<accession>A0A0F5JFB9</accession>
<dbReference type="Proteomes" id="UP000033047">
    <property type="component" value="Unassembled WGS sequence"/>
</dbReference>
<name>A0A0F5JFB9_9BACT</name>
<dbReference type="AlphaFoldDB" id="A0A0F5JFB9"/>
<evidence type="ECO:0000313" key="4">
    <source>
        <dbReference type="Proteomes" id="UP000033047"/>
    </source>
</evidence>
<reference evidence="3 4" key="1">
    <citation type="submission" date="2013-04" db="EMBL/GenBank/DDBJ databases">
        <title>The Genome Sequence of Parabacteroides goldsteinii DSM 19448.</title>
        <authorList>
            <consortium name="The Broad Institute Genomics Platform"/>
            <person name="Earl A."/>
            <person name="Ward D."/>
            <person name="Feldgarden M."/>
            <person name="Gevers D."/>
            <person name="Martens E."/>
            <person name="Sakamoto M."/>
            <person name="Benno Y."/>
            <person name="Song Y."/>
            <person name="Liu C."/>
            <person name="Lee J."/>
            <person name="Bolanos M."/>
            <person name="Vaisanen M.L."/>
            <person name="Finegold S.M."/>
            <person name="Walker B."/>
            <person name="Young S."/>
            <person name="Zeng Q."/>
            <person name="Gargeya S."/>
            <person name="Fitzgerald M."/>
            <person name="Haas B."/>
            <person name="Abouelleil A."/>
            <person name="Allen A.W."/>
            <person name="Alvarado L."/>
            <person name="Arachchi H.M."/>
            <person name="Berlin A.M."/>
            <person name="Chapman S.B."/>
            <person name="Gainer-Dewar J."/>
            <person name="Goldberg J."/>
            <person name="Griggs A."/>
            <person name="Gujja S."/>
            <person name="Hansen M."/>
            <person name="Howarth C."/>
            <person name="Imamovic A."/>
            <person name="Ireland A."/>
            <person name="Larimer J."/>
            <person name="McCowan C."/>
            <person name="Murphy C."/>
            <person name="Pearson M."/>
            <person name="Poon T.W."/>
            <person name="Priest M."/>
            <person name="Roberts A."/>
            <person name="Saif S."/>
            <person name="Shea T."/>
            <person name="Sisk P."/>
            <person name="Sykes S."/>
            <person name="Wortman J."/>
            <person name="Nusbaum C."/>
            <person name="Birren B."/>
        </authorList>
    </citation>
    <scope>NUCLEOTIDE SEQUENCE [LARGE SCALE GENOMIC DNA]</scope>
    <source>
        <strain evidence="3 4">DSM 19448</strain>
    </source>
</reference>
<keyword evidence="1" id="KW-0238">DNA-binding</keyword>
<dbReference type="RefSeq" id="WP_009859969.1">
    <property type="nucleotide sequence ID" value="NZ_KQ033912.1"/>
</dbReference>
<comment type="caution">
    <text evidence="3">The sequence shown here is derived from an EMBL/GenBank/DDBJ whole genome shotgun (WGS) entry which is preliminary data.</text>
</comment>
<evidence type="ECO:0000256" key="1">
    <source>
        <dbReference type="ARBA" id="ARBA00023125"/>
    </source>
</evidence>
<dbReference type="Pfam" id="PF18291">
    <property type="entry name" value="HU-HIG"/>
    <property type="match status" value="1"/>
</dbReference>
<evidence type="ECO:0000313" key="3">
    <source>
        <dbReference type="EMBL" id="KKB56230.1"/>
    </source>
</evidence>
<dbReference type="HOGENOM" id="CLU_112331_4_1_10"/>
<gene>
    <name evidence="3" type="ORF">HMPREF1535_02204</name>
</gene>
<sequence>MALQFHLVQRKNLSKNVEVGKEKLYYAQTRATGTCSFDELCEIVAESSTASSGDVKVVIDRVIKFLLLFLARGEVVQCGELGTFQLLQTSSGSVTAEEFSSNMLYRARLRFRPGPKLRELILTAKSERFKLEESKPATPDGGSDRPEIE</sequence>
<dbReference type="GO" id="GO:0003677">
    <property type="term" value="F:DNA binding"/>
    <property type="evidence" value="ECO:0007669"/>
    <property type="project" value="UniProtKB-KW"/>
</dbReference>
<dbReference type="InterPro" id="IPR005902">
    <property type="entry name" value="HU_DNA-bd_put"/>
</dbReference>
<proteinExistence type="predicted"/>
<dbReference type="PATRIC" id="fig|927665.4.peg.2264"/>
<dbReference type="EMBL" id="AQHV01000011">
    <property type="protein sequence ID" value="KKB56230.1"/>
    <property type="molecule type" value="Genomic_DNA"/>
</dbReference>
<dbReference type="InterPro" id="IPR010992">
    <property type="entry name" value="IHF-like_DNA-bd_dom_sf"/>
</dbReference>
<dbReference type="GeneID" id="69983540"/>
<dbReference type="SUPFAM" id="SSF47729">
    <property type="entry name" value="IHF-like DNA-binding proteins"/>
    <property type="match status" value="1"/>
</dbReference>
<dbReference type="STRING" id="927665.HMPREF1535_02204"/>
<protein>
    <recommendedName>
        <fullName evidence="2">HU domain-containing protein</fullName>
    </recommendedName>
</protein>
<feature type="domain" description="HU" evidence="2">
    <location>
        <begin position="1"/>
        <end position="125"/>
    </location>
</feature>
<evidence type="ECO:0000259" key="2">
    <source>
        <dbReference type="Pfam" id="PF18291"/>
    </source>
</evidence>